<dbReference type="Gene3D" id="2.20.130.30">
    <property type="entry name" value="Protein of unknown function DUF2782"/>
    <property type="match status" value="1"/>
</dbReference>
<gene>
    <name evidence="2" type="ORF">AAIA72_09985</name>
</gene>
<dbReference type="RefSeq" id="WP_369600174.1">
    <property type="nucleotide sequence ID" value="NZ_CP154858.1"/>
</dbReference>
<dbReference type="Pfam" id="PF11191">
    <property type="entry name" value="DUF2782"/>
    <property type="match status" value="1"/>
</dbReference>
<evidence type="ECO:0000313" key="2">
    <source>
        <dbReference type="EMBL" id="XDT71135.1"/>
    </source>
</evidence>
<protein>
    <submittedName>
        <fullName evidence="2">DUF2782 domain-containing protein</fullName>
    </submittedName>
</protein>
<dbReference type="InterPro" id="IPR021357">
    <property type="entry name" value="DUF2782"/>
</dbReference>
<feature type="signal peptide" evidence="1">
    <location>
        <begin position="1"/>
        <end position="24"/>
    </location>
</feature>
<dbReference type="EMBL" id="CP154858">
    <property type="protein sequence ID" value="XDT71135.1"/>
    <property type="molecule type" value="Genomic_DNA"/>
</dbReference>
<name>A0AB39UTH1_9GAMM</name>
<organism evidence="2">
    <name type="scientific">Thermohahella caldifontis</name>
    <dbReference type="NCBI Taxonomy" id="3142973"/>
    <lineage>
        <taxon>Bacteria</taxon>
        <taxon>Pseudomonadati</taxon>
        <taxon>Pseudomonadota</taxon>
        <taxon>Gammaproteobacteria</taxon>
        <taxon>Oceanospirillales</taxon>
        <taxon>Hahellaceae</taxon>
        <taxon>Thermohahella</taxon>
    </lineage>
</organism>
<keyword evidence="1" id="KW-0732">Signal</keyword>
<sequence>MLSKGRKAFAALILLSLFQTPLWAVEPADSGDQAGEIVIRVEQDKTLYEYRINGELVQVRVVPKIGPEYYLIPQDDGSLRRSDRPRVLIPSWKLLEW</sequence>
<evidence type="ECO:0000256" key="1">
    <source>
        <dbReference type="SAM" id="SignalP"/>
    </source>
</evidence>
<dbReference type="KEGG" id="tcd:AAIA72_09985"/>
<feature type="chain" id="PRO_5044280240" evidence="1">
    <location>
        <begin position="25"/>
        <end position="97"/>
    </location>
</feature>
<dbReference type="AlphaFoldDB" id="A0AB39UTH1"/>
<accession>A0AB39UTH1</accession>
<proteinExistence type="predicted"/>
<reference evidence="2" key="1">
    <citation type="submission" date="2024-05" db="EMBL/GenBank/DDBJ databases">
        <title>Genome sequencing of novel strain.</title>
        <authorList>
            <person name="Ganbat D."/>
            <person name="Ganbat S."/>
            <person name="Lee S.-J."/>
        </authorList>
    </citation>
    <scope>NUCLEOTIDE SEQUENCE</scope>
    <source>
        <strain evidence="2">SMD15-11</strain>
    </source>
</reference>